<proteinExistence type="predicted"/>
<dbReference type="AlphaFoldDB" id="A0A5B7KHS2"/>
<organism evidence="2 3">
    <name type="scientific">Portunus trituberculatus</name>
    <name type="common">Swimming crab</name>
    <name type="synonym">Neptunus trituberculatus</name>
    <dbReference type="NCBI Taxonomy" id="210409"/>
    <lineage>
        <taxon>Eukaryota</taxon>
        <taxon>Metazoa</taxon>
        <taxon>Ecdysozoa</taxon>
        <taxon>Arthropoda</taxon>
        <taxon>Crustacea</taxon>
        <taxon>Multicrustacea</taxon>
        <taxon>Malacostraca</taxon>
        <taxon>Eumalacostraca</taxon>
        <taxon>Eucarida</taxon>
        <taxon>Decapoda</taxon>
        <taxon>Pleocyemata</taxon>
        <taxon>Brachyura</taxon>
        <taxon>Eubrachyura</taxon>
        <taxon>Portunoidea</taxon>
        <taxon>Portunidae</taxon>
        <taxon>Portuninae</taxon>
        <taxon>Portunus</taxon>
    </lineage>
</organism>
<evidence type="ECO:0000313" key="3">
    <source>
        <dbReference type="Proteomes" id="UP000324222"/>
    </source>
</evidence>
<name>A0A5B7KHS2_PORTR</name>
<gene>
    <name evidence="2" type="ORF">E2C01_099808</name>
</gene>
<keyword evidence="3" id="KW-1185">Reference proteome</keyword>
<evidence type="ECO:0000313" key="2">
    <source>
        <dbReference type="EMBL" id="MPD04135.1"/>
    </source>
</evidence>
<dbReference type="EMBL" id="VSRR010139551">
    <property type="protein sequence ID" value="MPD04135.1"/>
    <property type="molecule type" value="Genomic_DNA"/>
</dbReference>
<dbReference type="Proteomes" id="UP000324222">
    <property type="component" value="Unassembled WGS sequence"/>
</dbReference>
<protein>
    <submittedName>
        <fullName evidence="2">Uncharacterized protein</fullName>
    </submittedName>
</protein>
<accession>A0A5B7KHS2</accession>
<evidence type="ECO:0000256" key="1">
    <source>
        <dbReference type="SAM" id="Phobius"/>
    </source>
</evidence>
<keyword evidence="1" id="KW-1133">Transmembrane helix</keyword>
<keyword evidence="1" id="KW-0472">Membrane</keyword>
<comment type="caution">
    <text evidence="2">The sequence shown here is derived from an EMBL/GenBank/DDBJ whole genome shotgun (WGS) entry which is preliminary data.</text>
</comment>
<keyword evidence="1" id="KW-0812">Transmembrane</keyword>
<sequence>MQNHATRIFRESSAGPVSHLPTLQHKRDVAGLTVLFKVQENYVSHLQELRQPHRRDQITSSRSWHHQRQFIKTYIYWWNTLFATQTLIVQLYRGSKYL</sequence>
<reference evidence="2 3" key="1">
    <citation type="submission" date="2019-05" db="EMBL/GenBank/DDBJ databases">
        <title>Another draft genome of Portunus trituberculatus and its Hox gene families provides insights of decapod evolution.</title>
        <authorList>
            <person name="Jeong J.-H."/>
            <person name="Song I."/>
            <person name="Kim S."/>
            <person name="Choi T."/>
            <person name="Kim D."/>
            <person name="Ryu S."/>
            <person name="Kim W."/>
        </authorList>
    </citation>
    <scope>NUCLEOTIDE SEQUENCE [LARGE SCALE GENOMIC DNA]</scope>
    <source>
        <tissue evidence="2">Muscle</tissue>
    </source>
</reference>
<feature type="transmembrane region" description="Helical" evidence="1">
    <location>
        <begin position="74"/>
        <end position="92"/>
    </location>
</feature>